<proteinExistence type="predicted"/>
<dbReference type="InterPro" id="IPR018062">
    <property type="entry name" value="HTH_AraC-typ_CS"/>
</dbReference>
<evidence type="ECO:0000313" key="7">
    <source>
        <dbReference type="Proteomes" id="UP000573327"/>
    </source>
</evidence>
<dbReference type="InterPro" id="IPR020449">
    <property type="entry name" value="Tscrpt_reg_AraC-type_HTH"/>
</dbReference>
<gene>
    <name evidence="6" type="ORF">F4556_002979</name>
</gene>
<dbReference type="SUPFAM" id="SSF46689">
    <property type="entry name" value="Homeodomain-like"/>
    <property type="match status" value="1"/>
</dbReference>
<dbReference type="PRINTS" id="PR00032">
    <property type="entry name" value="HTHARAC"/>
</dbReference>
<dbReference type="Gene3D" id="1.10.10.60">
    <property type="entry name" value="Homeodomain-like"/>
    <property type="match status" value="1"/>
</dbReference>
<dbReference type="PROSITE" id="PS51257">
    <property type="entry name" value="PROKAR_LIPOPROTEIN"/>
    <property type="match status" value="1"/>
</dbReference>
<dbReference type="GO" id="GO:0043565">
    <property type="term" value="F:sequence-specific DNA binding"/>
    <property type="evidence" value="ECO:0007669"/>
    <property type="project" value="InterPro"/>
</dbReference>
<dbReference type="Proteomes" id="UP000573327">
    <property type="component" value="Unassembled WGS sequence"/>
</dbReference>
<comment type="caution">
    <text evidence="6">The sequence shown here is derived from an EMBL/GenBank/DDBJ whole genome shotgun (WGS) entry which is preliminary data.</text>
</comment>
<dbReference type="InterPro" id="IPR037923">
    <property type="entry name" value="HTH-like"/>
</dbReference>
<reference evidence="6 7" key="1">
    <citation type="submission" date="2020-08" db="EMBL/GenBank/DDBJ databases">
        <title>Sequencing the genomes of 1000 actinobacteria strains.</title>
        <authorList>
            <person name="Klenk H.-P."/>
        </authorList>
    </citation>
    <scope>NUCLEOTIDE SEQUENCE [LARGE SCALE GENOMIC DNA]</scope>
    <source>
        <strain evidence="6 7">DSM 44786</strain>
    </source>
</reference>
<dbReference type="AlphaFoldDB" id="A0A7W7WIE1"/>
<evidence type="ECO:0000256" key="1">
    <source>
        <dbReference type="ARBA" id="ARBA00023015"/>
    </source>
</evidence>
<feature type="domain" description="HTH araC/xylS-type" evidence="5">
    <location>
        <begin position="167"/>
        <end position="265"/>
    </location>
</feature>
<evidence type="ECO:0000256" key="4">
    <source>
        <dbReference type="ARBA" id="ARBA00023163"/>
    </source>
</evidence>
<accession>A0A7W7WIE1</accession>
<dbReference type="InterPro" id="IPR009057">
    <property type="entry name" value="Homeodomain-like_sf"/>
</dbReference>
<dbReference type="Pfam" id="PF12833">
    <property type="entry name" value="HTH_18"/>
    <property type="match status" value="1"/>
</dbReference>
<dbReference type="EMBL" id="JACHJR010000001">
    <property type="protein sequence ID" value="MBB4947444.1"/>
    <property type="molecule type" value="Genomic_DNA"/>
</dbReference>
<keyword evidence="2 6" id="KW-0238">DNA-binding</keyword>
<keyword evidence="7" id="KW-1185">Reference proteome</keyword>
<dbReference type="PROSITE" id="PS00041">
    <property type="entry name" value="HTH_ARAC_FAMILY_1"/>
    <property type="match status" value="1"/>
</dbReference>
<keyword evidence="3" id="KW-0010">Activator</keyword>
<keyword evidence="1" id="KW-0805">Transcription regulation</keyword>
<dbReference type="InterPro" id="IPR003313">
    <property type="entry name" value="AraC-bd"/>
</dbReference>
<dbReference type="PANTHER" id="PTHR46796">
    <property type="entry name" value="HTH-TYPE TRANSCRIPTIONAL ACTIVATOR RHAS-RELATED"/>
    <property type="match status" value="1"/>
</dbReference>
<sequence length="303" mass="32577">MERWWHYLTPGPAQLATGLACLGVGMQRGRLPTVGPRTLDHWVAVVVTAGHGWFTGANGVRRPVSAPAVLWLRPGEPHHYAPDDNGWAESFVDFTGPGTAGYAELGLLPAVDVTPLTTADSAQRVVARIAGACRRGGPLVDLESSAGVHELLVELRRHRADLDLAGEPVLEVLRRDACLPLSIAQHARRAGLTVAELRRAVRSVGAVGPKEYLLTVRLNEAKALLAASELPVAAVARRVGYDDPAYFTRIFTRRVGLAPSAFRAQQYRGDGQLRAVPREELAEELTGLYGPERATTEAGRATG</sequence>
<evidence type="ECO:0000256" key="3">
    <source>
        <dbReference type="ARBA" id="ARBA00023159"/>
    </source>
</evidence>
<dbReference type="SUPFAM" id="SSF51215">
    <property type="entry name" value="Regulatory protein AraC"/>
    <property type="match status" value="1"/>
</dbReference>
<evidence type="ECO:0000313" key="6">
    <source>
        <dbReference type="EMBL" id="MBB4947444.1"/>
    </source>
</evidence>
<dbReference type="Pfam" id="PF02311">
    <property type="entry name" value="AraC_binding"/>
    <property type="match status" value="1"/>
</dbReference>
<dbReference type="InterPro" id="IPR018060">
    <property type="entry name" value="HTH_AraC"/>
</dbReference>
<dbReference type="SMART" id="SM00342">
    <property type="entry name" value="HTH_ARAC"/>
    <property type="match status" value="1"/>
</dbReference>
<organism evidence="6 7">
    <name type="scientific">Kitasatospora gansuensis</name>
    <dbReference type="NCBI Taxonomy" id="258050"/>
    <lineage>
        <taxon>Bacteria</taxon>
        <taxon>Bacillati</taxon>
        <taxon>Actinomycetota</taxon>
        <taxon>Actinomycetes</taxon>
        <taxon>Kitasatosporales</taxon>
        <taxon>Streptomycetaceae</taxon>
        <taxon>Kitasatospora</taxon>
    </lineage>
</organism>
<dbReference type="GO" id="GO:0003700">
    <property type="term" value="F:DNA-binding transcription factor activity"/>
    <property type="evidence" value="ECO:0007669"/>
    <property type="project" value="InterPro"/>
</dbReference>
<dbReference type="InterPro" id="IPR050204">
    <property type="entry name" value="AraC_XylS_family_regulators"/>
</dbReference>
<protein>
    <submittedName>
        <fullName evidence="6">AraC-like DNA-binding protein</fullName>
    </submittedName>
</protein>
<keyword evidence="4" id="KW-0804">Transcription</keyword>
<evidence type="ECO:0000259" key="5">
    <source>
        <dbReference type="PROSITE" id="PS01124"/>
    </source>
</evidence>
<dbReference type="PROSITE" id="PS01124">
    <property type="entry name" value="HTH_ARAC_FAMILY_2"/>
    <property type="match status" value="1"/>
</dbReference>
<name>A0A7W7WIE1_9ACTN</name>
<evidence type="ECO:0000256" key="2">
    <source>
        <dbReference type="ARBA" id="ARBA00023125"/>
    </source>
</evidence>